<dbReference type="OrthoDB" id="9809695at2"/>
<dbReference type="STRING" id="1073327.SAMN04488108_3956"/>
<evidence type="ECO:0000259" key="2">
    <source>
        <dbReference type="Pfam" id="PF07978"/>
    </source>
</evidence>
<proteinExistence type="predicted"/>
<dbReference type="RefSeq" id="WP_073573558.1">
    <property type="nucleotide sequence ID" value="NZ_FRXN01000007.1"/>
</dbReference>
<dbReference type="InterPro" id="IPR011008">
    <property type="entry name" value="Dimeric_a/b-barrel"/>
</dbReference>
<organism evidence="3 4">
    <name type="scientific">Algoriphagus zhangzhouensis</name>
    <dbReference type="NCBI Taxonomy" id="1073327"/>
    <lineage>
        <taxon>Bacteria</taxon>
        <taxon>Pseudomonadati</taxon>
        <taxon>Bacteroidota</taxon>
        <taxon>Cytophagia</taxon>
        <taxon>Cytophagales</taxon>
        <taxon>Cyclobacteriaceae</taxon>
        <taxon>Algoriphagus</taxon>
    </lineage>
</organism>
<dbReference type="Proteomes" id="UP000184609">
    <property type="component" value="Unassembled WGS sequence"/>
</dbReference>
<evidence type="ECO:0000313" key="3">
    <source>
        <dbReference type="EMBL" id="SHO65278.1"/>
    </source>
</evidence>
<dbReference type="Gene3D" id="3.30.70.100">
    <property type="match status" value="2"/>
</dbReference>
<feature type="domain" description="NIPSNAP" evidence="2">
    <location>
        <begin position="30"/>
        <end position="129"/>
    </location>
</feature>
<dbReference type="SUPFAM" id="SSF54909">
    <property type="entry name" value="Dimeric alpha+beta barrel"/>
    <property type="match status" value="2"/>
</dbReference>
<feature type="chain" id="PRO_5012794277" evidence="1">
    <location>
        <begin position="22"/>
        <end position="249"/>
    </location>
</feature>
<feature type="signal peptide" evidence="1">
    <location>
        <begin position="1"/>
        <end position="21"/>
    </location>
</feature>
<dbReference type="InterPro" id="IPR012577">
    <property type="entry name" value="NIPSNAP"/>
</dbReference>
<dbReference type="AlphaFoldDB" id="A0A1M7ZK65"/>
<evidence type="ECO:0000313" key="4">
    <source>
        <dbReference type="Proteomes" id="UP000184609"/>
    </source>
</evidence>
<name>A0A1M7ZK65_9BACT</name>
<gene>
    <name evidence="3" type="ORF">SAMN04488108_3956</name>
</gene>
<dbReference type="EMBL" id="FRXN01000007">
    <property type="protein sequence ID" value="SHO65278.1"/>
    <property type="molecule type" value="Genomic_DNA"/>
</dbReference>
<feature type="domain" description="NIPSNAP" evidence="2">
    <location>
        <begin position="144"/>
        <end position="247"/>
    </location>
</feature>
<reference evidence="4" key="1">
    <citation type="submission" date="2016-12" db="EMBL/GenBank/DDBJ databases">
        <authorList>
            <person name="Varghese N."/>
            <person name="Submissions S."/>
        </authorList>
    </citation>
    <scope>NUCLEOTIDE SEQUENCE [LARGE SCALE GENOMIC DNA]</scope>
    <source>
        <strain evidence="4">DSM 25035</strain>
    </source>
</reference>
<keyword evidence="1" id="KW-0732">Signal</keyword>
<keyword evidence="4" id="KW-1185">Reference proteome</keyword>
<protein>
    <submittedName>
        <fullName evidence="3">NIPSNAP protein</fullName>
    </submittedName>
</protein>
<evidence type="ECO:0000256" key="1">
    <source>
        <dbReference type="SAM" id="SignalP"/>
    </source>
</evidence>
<dbReference type="Pfam" id="PF07978">
    <property type="entry name" value="NIPSNAP"/>
    <property type="match status" value="2"/>
</dbReference>
<accession>A0A1M7ZK65</accession>
<sequence length="249" mass="29263">MKNIYLIGLMLMISFSGIAQQLDQMNSNYFEMRTYTANDGKMPDLVKRFQNHTMAIFERLGMENIIYWLPVEESDNTLTYILGYPDAKARDRMWQAFSNDPEWQKVYQESIENGRLVREVQEVFMIKAPGLNDHPIPSPSGIFQLRTYYCYDGKINDLQARFRNHTQDLFEKQGLKNYMYFLTVEKDGSQPKLVYFLGDSNQQAYETAFDNFRKDPEWIKARDASEENGKIVEKVDAKFLKTLPFSPMK</sequence>